<keyword evidence="4" id="KW-1185">Reference proteome</keyword>
<dbReference type="InterPro" id="IPR036291">
    <property type="entry name" value="NAD(P)-bd_dom_sf"/>
</dbReference>
<evidence type="ECO:0000313" key="3">
    <source>
        <dbReference type="EMBL" id="MDP9825817.1"/>
    </source>
</evidence>
<evidence type="ECO:0000259" key="2">
    <source>
        <dbReference type="Pfam" id="PF01658"/>
    </source>
</evidence>
<dbReference type="SUPFAM" id="SSF55347">
    <property type="entry name" value="Glyceraldehyde-3-phosphate dehydrogenase-like, C-terminal domain"/>
    <property type="match status" value="1"/>
</dbReference>
<comment type="caution">
    <text evidence="3">The sequence shown here is derived from an EMBL/GenBank/DDBJ whole genome shotgun (WGS) entry which is preliminary data.</text>
</comment>
<organism evidence="3 4">
    <name type="scientific">Kineosporia succinea</name>
    <dbReference type="NCBI Taxonomy" id="84632"/>
    <lineage>
        <taxon>Bacteria</taxon>
        <taxon>Bacillati</taxon>
        <taxon>Actinomycetota</taxon>
        <taxon>Actinomycetes</taxon>
        <taxon>Kineosporiales</taxon>
        <taxon>Kineosporiaceae</taxon>
        <taxon>Kineosporia</taxon>
    </lineage>
</organism>
<dbReference type="SUPFAM" id="SSF51735">
    <property type="entry name" value="NAD(P)-binding Rossmann-fold domains"/>
    <property type="match status" value="1"/>
</dbReference>
<dbReference type="RefSeq" id="WP_307239983.1">
    <property type="nucleotide sequence ID" value="NZ_JAUSQZ010000001.1"/>
</dbReference>
<comment type="similarity">
    <text evidence="1">Belongs to the myo-inositol 1-phosphate synthase family.</text>
</comment>
<gene>
    <name evidence="3" type="ORF">J2S57_001566</name>
</gene>
<dbReference type="PANTHER" id="PTHR11510">
    <property type="entry name" value="MYO-INOSITOL-1 PHOSPHATE SYNTHASE"/>
    <property type="match status" value="1"/>
</dbReference>
<dbReference type="EC" id="5.5.1.4" evidence="3"/>
<dbReference type="InterPro" id="IPR013021">
    <property type="entry name" value="Myo-inos-1-P_Synthase_GAPDH"/>
</dbReference>
<proteinExistence type="inferred from homology"/>
<sequence>MAVGLWLVGARGSIGTTVTAGLALLPTNASTTGMVTALPEFADVGLPDPGDLVVGGHDVSEVPLAERAAGLARAGVLPANVLSLVRADLEAADTRVQPGVRGGGRPGIEQIQRDLRSFSYQHHLETVVVLNIASTEPLSAPFGGTLAELDSALDAGEDPLPASALYAYAALDAGLPFVDFTPSTGAAVPALHQLALDRGTVYAGRDGKTGETLVKTALASMFGSRNLTVTSWAGLNLLGGGDGRVLADPDRAAAKLASKARSVRETLGEDVVAPVHIDYVEDMGEWKTAWNQVRFTGFLGTPMTMQITWQGCDSTLAAPLVIDLARLTARARSVGRVGALDELGFFFKDPLGSDEHRLDRQFRRLVAWAQGLRDLAPVVAVPSTVRPGRSKVARRMDAVAGLGAPVRVDGVAGRGEGTGWVGAPVTSLDARGIGEA</sequence>
<dbReference type="Gene3D" id="3.40.50.720">
    <property type="entry name" value="NAD(P)-binding Rossmann-like Domain"/>
    <property type="match status" value="1"/>
</dbReference>
<dbReference type="InterPro" id="IPR002587">
    <property type="entry name" value="Myo-inos-1-P_Synthase"/>
</dbReference>
<name>A0ABT9NZE5_9ACTN</name>
<keyword evidence="3" id="KW-0413">Isomerase</keyword>
<evidence type="ECO:0000313" key="4">
    <source>
        <dbReference type="Proteomes" id="UP001235712"/>
    </source>
</evidence>
<dbReference type="Pfam" id="PF01658">
    <property type="entry name" value="Inos-1-P_synth"/>
    <property type="match status" value="1"/>
</dbReference>
<dbReference type="EMBL" id="JAUSQZ010000001">
    <property type="protein sequence ID" value="MDP9825817.1"/>
    <property type="molecule type" value="Genomic_DNA"/>
</dbReference>
<feature type="domain" description="Myo-inositol-1-phosphate synthase GAPDH-like" evidence="2">
    <location>
        <begin position="210"/>
        <end position="314"/>
    </location>
</feature>
<dbReference type="GO" id="GO:0004512">
    <property type="term" value="F:inositol-3-phosphate synthase activity"/>
    <property type="evidence" value="ECO:0007669"/>
    <property type="project" value="UniProtKB-EC"/>
</dbReference>
<reference evidence="3 4" key="1">
    <citation type="submission" date="2023-07" db="EMBL/GenBank/DDBJ databases">
        <title>Sequencing the genomes of 1000 actinobacteria strains.</title>
        <authorList>
            <person name="Klenk H.-P."/>
        </authorList>
    </citation>
    <scope>NUCLEOTIDE SEQUENCE [LARGE SCALE GENOMIC DNA]</scope>
    <source>
        <strain evidence="3 4">DSM 44388</strain>
    </source>
</reference>
<dbReference type="Pfam" id="PF07994">
    <property type="entry name" value="NAD_binding_5"/>
    <property type="match status" value="1"/>
</dbReference>
<evidence type="ECO:0000256" key="1">
    <source>
        <dbReference type="ARBA" id="ARBA00010813"/>
    </source>
</evidence>
<dbReference type="PIRSF" id="PIRSF015578">
    <property type="entry name" value="Myoinos-ppht_syn"/>
    <property type="match status" value="1"/>
</dbReference>
<protein>
    <submittedName>
        <fullName evidence="3">Myo-inositol-1-phosphate synthase</fullName>
        <ecNumber evidence="3">5.5.1.4</ecNumber>
    </submittedName>
</protein>
<accession>A0ABT9NZE5</accession>
<dbReference type="Proteomes" id="UP001235712">
    <property type="component" value="Unassembled WGS sequence"/>
</dbReference>
<dbReference type="Gene3D" id="3.30.360.10">
    <property type="entry name" value="Dihydrodipicolinate Reductase, domain 2"/>
    <property type="match status" value="1"/>
</dbReference>